<dbReference type="EMBL" id="HBUF01508754">
    <property type="protein sequence ID" value="CAG6746255.1"/>
    <property type="molecule type" value="Transcribed_RNA"/>
</dbReference>
<feature type="transmembrane region" description="Helical" evidence="1">
    <location>
        <begin position="12"/>
        <end position="29"/>
    </location>
</feature>
<name>A0A8D8ZEV6_9HEMI</name>
<keyword evidence="1" id="KW-0812">Transmembrane</keyword>
<protein>
    <submittedName>
        <fullName evidence="2">Uncharacterized protein</fullName>
    </submittedName>
</protein>
<dbReference type="AlphaFoldDB" id="A0A8D8ZEV6"/>
<evidence type="ECO:0000256" key="1">
    <source>
        <dbReference type="SAM" id="Phobius"/>
    </source>
</evidence>
<keyword evidence="1" id="KW-1133">Transmembrane helix</keyword>
<evidence type="ECO:0000313" key="2">
    <source>
        <dbReference type="EMBL" id="CAG6746255.1"/>
    </source>
</evidence>
<dbReference type="EMBL" id="HBUF01508755">
    <property type="protein sequence ID" value="CAG6746256.1"/>
    <property type="molecule type" value="Transcribed_RNA"/>
</dbReference>
<organism evidence="2">
    <name type="scientific">Cacopsylla melanoneura</name>
    <dbReference type="NCBI Taxonomy" id="428564"/>
    <lineage>
        <taxon>Eukaryota</taxon>
        <taxon>Metazoa</taxon>
        <taxon>Ecdysozoa</taxon>
        <taxon>Arthropoda</taxon>
        <taxon>Hexapoda</taxon>
        <taxon>Insecta</taxon>
        <taxon>Pterygota</taxon>
        <taxon>Neoptera</taxon>
        <taxon>Paraneoptera</taxon>
        <taxon>Hemiptera</taxon>
        <taxon>Sternorrhyncha</taxon>
        <taxon>Psylloidea</taxon>
        <taxon>Psyllidae</taxon>
        <taxon>Psyllinae</taxon>
        <taxon>Cacopsylla</taxon>
    </lineage>
</organism>
<feature type="transmembrane region" description="Helical" evidence="1">
    <location>
        <begin position="41"/>
        <end position="60"/>
    </location>
</feature>
<reference evidence="2" key="1">
    <citation type="submission" date="2021-05" db="EMBL/GenBank/DDBJ databases">
        <authorList>
            <person name="Alioto T."/>
            <person name="Alioto T."/>
            <person name="Gomez Garrido J."/>
        </authorList>
    </citation>
    <scope>NUCLEOTIDE SEQUENCE</scope>
</reference>
<keyword evidence="1" id="KW-0472">Membrane</keyword>
<sequence length="112" mass="13392">MVLNSTRSIRRNFDLQVFTFLYELPTYFYMNYFKNILRHHVYLSILVDVCNVCLCIYYLCTYVCRIPPAVRIVFKTPCILLTYLLYVPEPSNLSNDMLPKSCYLHRSFVCSY</sequence>
<proteinExistence type="predicted"/>
<accession>A0A8D8ZEV6</accession>